<keyword evidence="3" id="KW-1185">Reference proteome</keyword>
<dbReference type="Proteomes" id="UP000325212">
    <property type="component" value="Unassembled WGS sequence"/>
</dbReference>
<sequence>MKMKKLLSMGALGLVVATSTSIGAFAAERPSDETVKDDMKTLFKSNTSPLTYNVNKNTKIASVIDLTEFKKVVDEYKGAEDYSKLNDALDLIEDDDTLVTVGLKMFDKFSEAELDEIISEVNKVADRLKEIENGTNTDNVNRIDFQNDMKKVIKNTNGLKLVFGKNKDGKATASVMQGYQIILQLNSGNVYTLNDFVNDNTGNLADYAHKIKEALK</sequence>
<name>A0AAV3VUS6_9CLOT</name>
<reference evidence="2 3" key="1">
    <citation type="submission" date="2019-06" db="EMBL/GenBank/DDBJ databases">
        <title>Draft genome sequence of Clostridium diolis DSM 15410.</title>
        <authorList>
            <person name="Kobayashi H."/>
            <person name="Tanizawa Y."/>
            <person name="Tohno M."/>
        </authorList>
    </citation>
    <scope>NUCLEOTIDE SEQUENCE [LARGE SCALE GENOMIC DNA]</scope>
    <source>
        <strain evidence="2 3">DSM 15410</strain>
    </source>
</reference>
<evidence type="ECO:0000313" key="3">
    <source>
        <dbReference type="Proteomes" id="UP000325212"/>
    </source>
</evidence>
<dbReference type="AlphaFoldDB" id="A0AAV3VUS6"/>
<dbReference type="RefSeq" id="WP_039773934.1">
    <property type="nucleotide sequence ID" value="NZ_BJLA01000002.1"/>
</dbReference>
<evidence type="ECO:0000313" key="2">
    <source>
        <dbReference type="EMBL" id="GEA29998.1"/>
    </source>
</evidence>
<protein>
    <submittedName>
        <fullName evidence="2">Uncharacterized protein</fullName>
    </submittedName>
</protein>
<keyword evidence="1" id="KW-0732">Signal</keyword>
<gene>
    <name evidence="2" type="ORF">CDIOL_09210</name>
</gene>
<comment type="caution">
    <text evidence="2">The sequence shown here is derived from an EMBL/GenBank/DDBJ whole genome shotgun (WGS) entry which is preliminary data.</text>
</comment>
<feature type="signal peptide" evidence="1">
    <location>
        <begin position="1"/>
        <end position="26"/>
    </location>
</feature>
<accession>A0AAV3VUS6</accession>
<evidence type="ECO:0000256" key="1">
    <source>
        <dbReference type="SAM" id="SignalP"/>
    </source>
</evidence>
<dbReference type="EMBL" id="BJLA01000002">
    <property type="protein sequence ID" value="GEA29998.1"/>
    <property type="molecule type" value="Genomic_DNA"/>
</dbReference>
<proteinExistence type="predicted"/>
<organism evidence="2 3">
    <name type="scientific">Clostridium diolis</name>
    <dbReference type="NCBI Taxonomy" id="223919"/>
    <lineage>
        <taxon>Bacteria</taxon>
        <taxon>Bacillati</taxon>
        <taxon>Bacillota</taxon>
        <taxon>Clostridia</taxon>
        <taxon>Eubacteriales</taxon>
        <taxon>Clostridiaceae</taxon>
        <taxon>Clostridium</taxon>
    </lineage>
</organism>
<feature type="chain" id="PRO_5043315652" evidence="1">
    <location>
        <begin position="27"/>
        <end position="216"/>
    </location>
</feature>